<feature type="domain" description="DUF4352" evidence="4">
    <location>
        <begin position="85"/>
        <end position="199"/>
    </location>
</feature>
<dbReference type="PROSITE" id="PS51257">
    <property type="entry name" value="PROKAR_LIPOPROTEIN"/>
    <property type="match status" value="1"/>
</dbReference>
<dbReference type="eggNOG" id="ENOG5033ZBW">
    <property type="taxonomic scope" value="Bacteria"/>
</dbReference>
<feature type="chain" id="PRO_5038696853" evidence="3">
    <location>
        <begin position="21"/>
        <end position="218"/>
    </location>
</feature>
<reference evidence="5" key="1">
    <citation type="submission" date="2014-03" db="EMBL/GenBank/DDBJ databases">
        <title>Draft genome sequencing of Oceanobacillus picturae strain S1 isolated from human gut.</title>
        <authorList>
            <person name="Croce O."/>
            <person name="Lagier J.C."/>
            <person name="Raoult D."/>
        </authorList>
    </citation>
    <scope>NUCLEOTIDE SEQUENCE [LARGE SCALE GENOMIC DNA]</scope>
    <source>
        <strain evidence="5">S1</strain>
    </source>
</reference>
<accession>W9A7N8</accession>
<dbReference type="AlphaFoldDB" id="W9A7N8"/>
<organism evidence="5 6">
    <name type="scientific">Oceanobacillus picturae</name>
    <dbReference type="NCBI Taxonomy" id="171693"/>
    <lineage>
        <taxon>Bacteria</taxon>
        <taxon>Bacillati</taxon>
        <taxon>Bacillota</taxon>
        <taxon>Bacilli</taxon>
        <taxon>Bacillales</taxon>
        <taxon>Bacillaceae</taxon>
        <taxon>Oceanobacillus</taxon>
    </lineage>
</organism>
<feature type="signal peptide" evidence="3">
    <location>
        <begin position="1"/>
        <end position="20"/>
    </location>
</feature>
<dbReference type="Gene3D" id="2.60.40.1240">
    <property type="match status" value="1"/>
</dbReference>
<protein>
    <submittedName>
        <fullName evidence="5">Telomeric repeat-binding factor 2</fullName>
    </submittedName>
</protein>
<dbReference type="RefSeq" id="WP_036572401.1">
    <property type="nucleotide sequence ID" value="NZ_CABLBW010000001.1"/>
</dbReference>
<feature type="compositionally biased region" description="Basic and acidic residues" evidence="2">
    <location>
        <begin position="56"/>
        <end position="70"/>
    </location>
</feature>
<dbReference type="Pfam" id="PF11611">
    <property type="entry name" value="DUF4352"/>
    <property type="match status" value="1"/>
</dbReference>
<reference evidence="5" key="2">
    <citation type="submission" date="2014-03" db="EMBL/GenBank/DDBJ databases">
        <authorList>
            <person name="Urmite Genomes"/>
        </authorList>
    </citation>
    <scope>NUCLEOTIDE SEQUENCE</scope>
    <source>
        <strain evidence="5">S1</strain>
    </source>
</reference>
<evidence type="ECO:0000256" key="2">
    <source>
        <dbReference type="SAM" id="MobiDB-lite"/>
    </source>
</evidence>
<feature type="compositionally biased region" description="Acidic residues" evidence="2">
    <location>
        <begin position="25"/>
        <end position="53"/>
    </location>
</feature>
<feature type="region of interest" description="Disordered" evidence="2">
    <location>
        <begin position="25"/>
        <end position="85"/>
    </location>
</feature>
<dbReference type="STRING" id="171693.BN988_00245"/>
<dbReference type="InterPro" id="IPR029050">
    <property type="entry name" value="Immunoprotect_excell_Ig-like"/>
</dbReference>
<evidence type="ECO:0000313" key="6">
    <source>
        <dbReference type="Proteomes" id="UP000028863"/>
    </source>
</evidence>
<gene>
    <name evidence="5" type="ORF">BN988_00245</name>
</gene>
<dbReference type="EMBL" id="CCAX010000001">
    <property type="protein sequence ID" value="CDO01799.1"/>
    <property type="molecule type" value="Genomic_DNA"/>
</dbReference>
<dbReference type="Proteomes" id="UP000028863">
    <property type="component" value="Unassembled WGS sequence"/>
</dbReference>
<evidence type="ECO:0000256" key="1">
    <source>
        <dbReference type="ARBA" id="ARBA00022729"/>
    </source>
</evidence>
<proteinExistence type="predicted"/>
<evidence type="ECO:0000313" key="5">
    <source>
        <dbReference type="EMBL" id="CDO01799.1"/>
    </source>
</evidence>
<keyword evidence="1 3" id="KW-0732">Signal</keyword>
<comment type="caution">
    <text evidence="5">The sequence shown here is derived from an EMBL/GenBank/DDBJ whole genome shotgun (WGS) entry which is preliminary data.</text>
</comment>
<sequence length="218" mass="23930">MKRIMLSISILFLLSLLLVACNSDEEQQEAGNENDEVSESEDVSEETDEEESNESNQKDETTEGDSEKANSDNGEISTEDQLDLNIGDTAKVENNFTEFEVTLDAIEVTEEAGDTPSEQGNYVIVDLTVNNLSDDPLTGEDAFGSTSLETKENSSGFTWFYIDGVVEAWDSEIAPGESQSGSLLFDVAKSEEYMLTMGQNLDGLSNYVTYTFTPDEAK</sequence>
<name>W9A7N8_9BACI</name>
<evidence type="ECO:0000259" key="4">
    <source>
        <dbReference type="Pfam" id="PF11611"/>
    </source>
</evidence>
<evidence type="ECO:0000256" key="3">
    <source>
        <dbReference type="SAM" id="SignalP"/>
    </source>
</evidence>
<dbReference type="InterPro" id="IPR029051">
    <property type="entry name" value="DUF4352"/>
</dbReference>
<keyword evidence="6" id="KW-1185">Reference proteome</keyword>